<evidence type="ECO:0000313" key="4">
    <source>
        <dbReference type="EMBL" id="SUB01298.1"/>
    </source>
</evidence>
<feature type="chain" id="PRO_5016715054" evidence="2">
    <location>
        <begin position="23"/>
        <end position="449"/>
    </location>
</feature>
<feature type="region of interest" description="Disordered" evidence="1">
    <location>
        <begin position="63"/>
        <end position="92"/>
    </location>
</feature>
<feature type="domain" description="Pyrrolo-quinoline quinone repeat" evidence="3">
    <location>
        <begin position="144"/>
        <end position="371"/>
    </location>
</feature>
<dbReference type="AlphaFoldDB" id="A0A378ZW47"/>
<gene>
    <name evidence="4" type="primary">yfgL</name>
    <name evidence="4" type="ORF">NCTC13350_02234</name>
</gene>
<dbReference type="EMBL" id="UGSK01000001">
    <property type="protein sequence ID" value="SUB01298.1"/>
    <property type="molecule type" value="Genomic_DNA"/>
</dbReference>
<dbReference type="SMART" id="SM00564">
    <property type="entry name" value="PQQ"/>
    <property type="match status" value="6"/>
</dbReference>
<evidence type="ECO:0000256" key="2">
    <source>
        <dbReference type="SAM" id="SignalP"/>
    </source>
</evidence>
<proteinExistence type="predicted"/>
<protein>
    <submittedName>
        <fullName evidence="4">Lipoprotein yfgL</fullName>
    </submittedName>
</protein>
<dbReference type="RefSeq" id="WP_244296126.1">
    <property type="nucleotide sequence ID" value="NZ_UGSK01000001.1"/>
</dbReference>
<dbReference type="PANTHER" id="PTHR34512:SF30">
    <property type="entry name" value="OUTER MEMBRANE PROTEIN ASSEMBLY FACTOR BAMB"/>
    <property type="match status" value="1"/>
</dbReference>
<dbReference type="PROSITE" id="PS51257">
    <property type="entry name" value="PROKAR_LIPOPROTEIN"/>
    <property type="match status" value="1"/>
</dbReference>
<dbReference type="Pfam" id="PF13360">
    <property type="entry name" value="PQQ_2"/>
    <property type="match status" value="1"/>
</dbReference>
<evidence type="ECO:0000313" key="5">
    <source>
        <dbReference type="Proteomes" id="UP000255000"/>
    </source>
</evidence>
<dbReference type="Gene3D" id="2.130.10.10">
    <property type="entry name" value="YVTN repeat-like/Quinoprotein amine dehydrogenase"/>
    <property type="match status" value="1"/>
</dbReference>
<feature type="compositionally biased region" description="Polar residues" evidence="1">
    <location>
        <begin position="82"/>
        <end position="92"/>
    </location>
</feature>
<evidence type="ECO:0000259" key="3">
    <source>
        <dbReference type="Pfam" id="PF13360"/>
    </source>
</evidence>
<evidence type="ECO:0000256" key="1">
    <source>
        <dbReference type="SAM" id="MobiDB-lite"/>
    </source>
</evidence>
<dbReference type="Proteomes" id="UP000255000">
    <property type="component" value="Unassembled WGS sequence"/>
</dbReference>
<reference evidence="4 5" key="1">
    <citation type="submission" date="2018-06" db="EMBL/GenBank/DDBJ databases">
        <authorList>
            <consortium name="Pathogen Informatics"/>
            <person name="Doyle S."/>
        </authorList>
    </citation>
    <scope>NUCLEOTIDE SEQUENCE [LARGE SCALE GENOMIC DNA]</scope>
    <source>
        <strain evidence="4 5">NCTC13350</strain>
    </source>
</reference>
<dbReference type="InterPro" id="IPR011047">
    <property type="entry name" value="Quinoprotein_ADH-like_sf"/>
</dbReference>
<dbReference type="PANTHER" id="PTHR34512">
    <property type="entry name" value="CELL SURFACE PROTEIN"/>
    <property type="match status" value="1"/>
</dbReference>
<organism evidence="4 5">
    <name type="scientific">Pannonibacter phragmitetus</name>
    <dbReference type="NCBI Taxonomy" id="121719"/>
    <lineage>
        <taxon>Bacteria</taxon>
        <taxon>Pseudomonadati</taxon>
        <taxon>Pseudomonadota</taxon>
        <taxon>Alphaproteobacteria</taxon>
        <taxon>Hyphomicrobiales</taxon>
        <taxon>Stappiaceae</taxon>
        <taxon>Pannonibacter</taxon>
    </lineage>
</organism>
<dbReference type="SUPFAM" id="SSF50998">
    <property type="entry name" value="Quinoprotein alcohol dehydrogenase-like"/>
    <property type="match status" value="1"/>
</dbReference>
<sequence>MLRMTKPSRQLASVFLAATLLAGCSSVSEYTDAINPFATKQTILPGDRQPLFQGADPLEQTTNRSASIGSASGGQDWPQAGGNESNDPGNVAVSVSGQQAWRASIGSSGGGLTSSGMRTAARPVASGGRLFVYKPTGEVIAMSTGGARAWTKSLRPADENGIASGGGVAVSGNRVFAATGYRTLAALDAGSGQELWSVELSAPARGAPAVGGGHVFVVTQTNEVYAVKQDDGTVAWTYSGVQENAGLLTAASPAVSGGTVVVPFSSGEIMAFDIKKGEPVWAEGVSRAFRTLAVSTLTDVAASPVVSSGTVYATGVGGKIVAASLKTGERQWEQNVGSVHTPVVSGNAIFMVTLDDKMVALDRKTGDALWRADLPQIDNKKKRRNWAGPVLANGTLVAFSNDGRIALVDAASGQIQSVRDISAKVFVTPIVAGGRIVVLEGDSGIAGFN</sequence>
<feature type="signal peptide" evidence="2">
    <location>
        <begin position="1"/>
        <end position="22"/>
    </location>
</feature>
<dbReference type="InterPro" id="IPR002372">
    <property type="entry name" value="PQQ_rpt_dom"/>
</dbReference>
<accession>A0A378ZW47</accession>
<dbReference type="InterPro" id="IPR015943">
    <property type="entry name" value="WD40/YVTN_repeat-like_dom_sf"/>
</dbReference>
<dbReference type="InterPro" id="IPR018391">
    <property type="entry name" value="PQQ_b-propeller_rpt"/>
</dbReference>
<name>A0A378ZW47_9HYPH</name>
<keyword evidence="4" id="KW-0449">Lipoprotein</keyword>
<keyword evidence="2" id="KW-0732">Signal</keyword>